<dbReference type="GO" id="GO:0035005">
    <property type="term" value="F:1-phosphatidylinositol-4-phosphate 3-kinase activity"/>
    <property type="evidence" value="ECO:0007669"/>
    <property type="project" value="TreeGrafter"/>
</dbReference>
<dbReference type="EMBL" id="CAJOAY010000096">
    <property type="protein sequence ID" value="CAF3533824.1"/>
    <property type="molecule type" value="Genomic_DNA"/>
</dbReference>
<gene>
    <name evidence="11" type="ORF">OKA104_LOCUS3241</name>
</gene>
<dbReference type="Pfam" id="PF00613">
    <property type="entry name" value="PI3Ka"/>
    <property type="match status" value="1"/>
</dbReference>
<feature type="domain" description="PIK helical" evidence="8">
    <location>
        <begin position="523"/>
        <end position="703"/>
    </location>
</feature>
<dbReference type="GO" id="GO:0005886">
    <property type="term" value="C:plasma membrane"/>
    <property type="evidence" value="ECO:0007669"/>
    <property type="project" value="TreeGrafter"/>
</dbReference>
<dbReference type="InterPro" id="IPR018936">
    <property type="entry name" value="PI3/4_kinase_CS"/>
</dbReference>
<dbReference type="Pfam" id="PF00454">
    <property type="entry name" value="PI3_PI4_kinase"/>
    <property type="match status" value="1"/>
</dbReference>
<dbReference type="Gene3D" id="1.25.40.70">
    <property type="entry name" value="Phosphatidylinositol 3-kinase, accessory domain (PIK)"/>
    <property type="match status" value="1"/>
</dbReference>
<evidence type="ECO:0000259" key="7">
    <source>
        <dbReference type="PROSITE" id="PS51544"/>
    </source>
</evidence>
<evidence type="ECO:0008006" key="13">
    <source>
        <dbReference type="Google" id="ProtNLM"/>
    </source>
</evidence>
<dbReference type="PANTHER" id="PTHR10048:SF111">
    <property type="entry name" value="PHOSPHATIDYLINOSITOL 3-KINASE AGE-1"/>
    <property type="match status" value="1"/>
</dbReference>
<feature type="domain" description="PI3K-ABD" evidence="7">
    <location>
        <begin position="3"/>
        <end position="93"/>
    </location>
</feature>
<dbReference type="PROSITE" id="PS50290">
    <property type="entry name" value="PI3_4_KINASE_3"/>
    <property type="match status" value="1"/>
</dbReference>
<feature type="domain" description="PI3K/PI4K catalytic" evidence="6">
    <location>
        <begin position="773"/>
        <end position="1064"/>
    </location>
</feature>
<dbReference type="SUPFAM" id="SSF54236">
    <property type="entry name" value="Ubiquitin-like"/>
    <property type="match status" value="1"/>
</dbReference>
<dbReference type="InterPro" id="IPR016024">
    <property type="entry name" value="ARM-type_fold"/>
</dbReference>
<keyword evidence="2" id="KW-0547">Nucleotide-binding</keyword>
<sequence length="1080" mass="125174">MSVPKKMVLDILLPNGCVIVVECEEDMTLDKIKQNTLSCIKRLTPFNDLVHDQKNYYLESVTSSAQVIPLYDEQVKLNELNLFYGYLSLRGHDAFLDEKDDLALMSLLLGFPLDDFASTLEREACEARSLLNRLADMLVQESLKDLKRVGLQEQNTTSDTDEKQTSLVKSQTLLKQFGLTGEIRPVFVQVQERHSTSPICFNLSSSLYSSPIDIVGNVISSKLSADNPTMTNEERMKIIKEYRSRYWLQAFGCEERLFGTKPLIQSRYIQTCLRLDKPLYFKLINIENTTGNGKKRCIAMIQEAIKQEEERKKPQKFGGRSNEIRQVANEKDIASRYFSLRILSGQLIPAGEFDEVKIIIGLYHGTQPLFPGSIIESRTVDTLNPDWQQEIKFDITLVNLPPASKLCCSIHFHRRRTSLLISDEWICIGWANLNVFNHNSCLIQGRQKVRFWPTETNNSKITASMYGFNERALAGINPDRSYPTIELEFPSYKYQIATLSPRNGLAMQAQTKNEQLLRSCAFQDDLEESGENAVQSDFYVWLRSIEFELTEQSRAELWDRRYECMHVPEALPRWLKCVNWSKRDDVLEAYKIVENWPTKNIDPLMTALELLDVDYPDPFVRFSAVRLLDTRIDDDRLLPVILQIVQAVKNEPYHDSALARFLLKRSLLNQQVGHFFYWHSRAEFKNPQYKVRFGLLLEAYLRYCGEYAEDLGRQVRTVDKLTFIAEIIQNSTHDELYNQKGYLAHLLTREGYTQNLQYFRSPVDYNIELGQLDLEHCRIMSSARRPLWLRWTNGSEYAEHYFPTFDLIFKNGDDLRQDMLALQFIQMIDIIWKGDGLDLSLLPYGCLATGYCSGLIEVVKNAKTIMNIQRLGSLKAQFQFDASALYKWIVKNNPGADKLKSAIDLFTRSCAGYCVITYVLGVADRHPDNIMVNERGQLFHIDFGHILGNFKMKYGIRRERTQLVLIDDFVRVITNNNTDKNPIETREFKNFKKLCIKGYRILRRQYRQIVCLFKLMMNCDLTELNSEADMAYLRQTFAIDIGANEQEACDRFEQVLLDSYKSSVKTRVDWVFHALHHIKS</sequence>
<dbReference type="GO" id="GO:0048015">
    <property type="term" value="P:phosphatidylinositol-mediated signaling"/>
    <property type="evidence" value="ECO:0007669"/>
    <property type="project" value="TreeGrafter"/>
</dbReference>
<dbReference type="PROSITE" id="PS00915">
    <property type="entry name" value="PI3_4_KINASE_1"/>
    <property type="match status" value="1"/>
</dbReference>
<dbReference type="PROSITE" id="PS51544">
    <property type="entry name" value="PI3K_ABD"/>
    <property type="match status" value="1"/>
</dbReference>
<dbReference type="PROSITE" id="PS51546">
    <property type="entry name" value="PI3K_RBD"/>
    <property type="match status" value="1"/>
</dbReference>
<dbReference type="GO" id="GO:0016303">
    <property type="term" value="F:1-phosphatidylinositol-3-kinase activity"/>
    <property type="evidence" value="ECO:0007669"/>
    <property type="project" value="TreeGrafter"/>
</dbReference>
<reference evidence="11" key="1">
    <citation type="submission" date="2021-02" db="EMBL/GenBank/DDBJ databases">
        <authorList>
            <person name="Nowell W R."/>
        </authorList>
    </citation>
    <scope>NUCLEOTIDE SEQUENCE</scope>
</reference>
<dbReference type="GO" id="GO:0005524">
    <property type="term" value="F:ATP binding"/>
    <property type="evidence" value="ECO:0007669"/>
    <property type="project" value="UniProtKB-KW"/>
</dbReference>
<keyword evidence="3" id="KW-0418">Kinase</keyword>
<evidence type="ECO:0000259" key="6">
    <source>
        <dbReference type="PROSITE" id="PS50290"/>
    </source>
</evidence>
<dbReference type="PROSITE" id="PS51545">
    <property type="entry name" value="PIK_HELICAL"/>
    <property type="match status" value="1"/>
</dbReference>
<protein>
    <recommendedName>
        <fullName evidence="13">Phosphatidylinositol 3-kinase</fullName>
    </recommendedName>
</protein>
<comment type="similarity">
    <text evidence="5">Belongs to the PI3/PI4-kinase family.</text>
</comment>
<dbReference type="Gene3D" id="3.10.20.770">
    <property type="match status" value="1"/>
</dbReference>
<dbReference type="Proteomes" id="UP000663881">
    <property type="component" value="Unassembled WGS sequence"/>
</dbReference>
<keyword evidence="1" id="KW-0808">Transferase</keyword>
<dbReference type="SUPFAM" id="SSF48371">
    <property type="entry name" value="ARM repeat"/>
    <property type="match status" value="1"/>
</dbReference>
<evidence type="ECO:0000259" key="9">
    <source>
        <dbReference type="PROSITE" id="PS51546"/>
    </source>
</evidence>
<dbReference type="GO" id="GO:0016477">
    <property type="term" value="P:cell migration"/>
    <property type="evidence" value="ECO:0007669"/>
    <property type="project" value="TreeGrafter"/>
</dbReference>
<keyword evidence="4" id="KW-0067">ATP-binding</keyword>
<dbReference type="InterPro" id="IPR035892">
    <property type="entry name" value="C2_domain_sf"/>
</dbReference>
<dbReference type="SMART" id="SM00146">
    <property type="entry name" value="PI3Kc"/>
    <property type="match status" value="1"/>
</dbReference>
<dbReference type="Pfam" id="PF00792">
    <property type="entry name" value="PI3K_C2"/>
    <property type="match status" value="1"/>
</dbReference>
<dbReference type="SUPFAM" id="SSF56112">
    <property type="entry name" value="Protein kinase-like (PK-like)"/>
    <property type="match status" value="1"/>
</dbReference>
<dbReference type="Pfam" id="PF02192">
    <property type="entry name" value="PI3K_p85B"/>
    <property type="match status" value="1"/>
</dbReference>
<dbReference type="InterPro" id="IPR002420">
    <property type="entry name" value="PI3K-type_C2_dom"/>
</dbReference>
<accession>A0A818IVP6</accession>
<dbReference type="SUPFAM" id="SSF49562">
    <property type="entry name" value="C2 domain (Calcium/lipid-binding domain, CaLB)"/>
    <property type="match status" value="1"/>
</dbReference>
<dbReference type="GO" id="GO:0043491">
    <property type="term" value="P:phosphatidylinositol 3-kinase/protein kinase B signal transduction"/>
    <property type="evidence" value="ECO:0007669"/>
    <property type="project" value="TreeGrafter"/>
</dbReference>
<dbReference type="FunFam" id="1.10.1070.11:FF:000001">
    <property type="entry name" value="Phosphatidylinositol 4,5-bisphosphate 3-kinase catalytic subunit"/>
    <property type="match status" value="1"/>
</dbReference>
<name>A0A818IVP6_9BILA</name>
<dbReference type="PROSITE" id="PS51547">
    <property type="entry name" value="C2_PI3K"/>
    <property type="match status" value="1"/>
</dbReference>
<dbReference type="InterPro" id="IPR011009">
    <property type="entry name" value="Kinase-like_dom_sf"/>
</dbReference>
<dbReference type="InterPro" id="IPR001263">
    <property type="entry name" value="PI3K_accessory_dom"/>
</dbReference>
<organism evidence="11 12">
    <name type="scientific">Adineta steineri</name>
    <dbReference type="NCBI Taxonomy" id="433720"/>
    <lineage>
        <taxon>Eukaryota</taxon>
        <taxon>Metazoa</taxon>
        <taxon>Spiralia</taxon>
        <taxon>Gnathifera</taxon>
        <taxon>Rotifera</taxon>
        <taxon>Eurotatoria</taxon>
        <taxon>Bdelloidea</taxon>
        <taxon>Adinetida</taxon>
        <taxon>Adinetidae</taxon>
        <taxon>Adineta</taxon>
    </lineage>
</organism>
<dbReference type="InterPro" id="IPR029071">
    <property type="entry name" value="Ubiquitin-like_domsf"/>
</dbReference>
<dbReference type="InterPro" id="IPR003113">
    <property type="entry name" value="PI3K_ABD"/>
</dbReference>
<feature type="domain" description="C2 PI3K-type" evidence="10">
    <location>
        <begin position="334"/>
        <end position="495"/>
    </location>
</feature>
<dbReference type="GO" id="GO:0005942">
    <property type="term" value="C:phosphatidylinositol 3-kinase complex"/>
    <property type="evidence" value="ECO:0007669"/>
    <property type="project" value="TreeGrafter"/>
</dbReference>
<evidence type="ECO:0000256" key="3">
    <source>
        <dbReference type="ARBA" id="ARBA00022777"/>
    </source>
</evidence>
<comment type="caution">
    <text evidence="11">The sequence shown here is derived from an EMBL/GenBank/DDBJ whole genome shotgun (WGS) entry which is preliminary data.</text>
</comment>
<evidence type="ECO:0000313" key="11">
    <source>
        <dbReference type="EMBL" id="CAF3533824.1"/>
    </source>
</evidence>
<dbReference type="InterPro" id="IPR042236">
    <property type="entry name" value="PI3K_accessory_sf"/>
</dbReference>
<dbReference type="Gene3D" id="1.10.1070.11">
    <property type="entry name" value="Phosphatidylinositol 3-/4-kinase, catalytic domain"/>
    <property type="match status" value="1"/>
</dbReference>
<evidence type="ECO:0000313" key="12">
    <source>
        <dbReference type="Proteomes" id="UP000663881"/>
    </source>
</evidence>
<dbReference type="PROSITE" id="PS00916">
    <property type="entry name" value="PI3_4_KINASE_2"/>
    <property type="match status" value="1"/>
</dbReference>
<dbReference type="SMART" id="SM00145">
    <property type="entry name" value="PI3Ka"/>
    <property type="match status" value="1"/>
</dbReference>
<evidence type="ECO:0000256" key="4">
    <source>
        <dbReference type="ARBA" id="ARBA00022840"/>
    </source>
</evidence>
<evidence type="ECO:0000256" key="2">
    <source>
        <dbReference type="ARBA" id="ARBA00022741"/>
    </source>
</evidence>
<dbReference type="AlphaFoldDB" id="A0A818IVP6"/>
<dbReference type="Gene3D" id="2.60.40.150">
    <property type="entry name" value="C2 domain"/>
    <property type="match status" value="1"/>
</dbReference>
<evidence type="ECO:0000259" key="8">
    <source>
        <dbReference type="PROSITE" id="PS51545"/>
    </source>
</evidence>
<evidence type="ECO:0000256" key="5">
    <source>
        <dbReference type="PROSITE-ProRule" id="PRU00880"/>
    </source>
</evidence>
<dbReference type="PANTHER" id="PTHR10048">
    <property type="entry name" value="PHOSPHATIDYLINOSITOL KINASE"/>
    <property type="match status" value="1"/>
</dbReference>
<dbReference type="GO" id="GO:0005737">
    <property type="term" value="C:cytoplasm"/>
    <property type="evidence" value="ECO:0007669"/>
    <property type="project" value="TreeGrafter"/>
</dbReference>
<evidence type="ECO:0000256" key="1">
    <source>
        <dbReference type="ARBA" id="ARBA00022679"/>
    </source>
</evidence>
<dbReference type="InterPro" id="IPR015433">
    <property type="entry name" value="PI3/4_kinase"/>
</dbReference>
<evidence type="ECO:0000259" key="10">
    <source>
        <dbReference type="PROSITE" id="PS51547"/>
    </source>
</evidence>
<feature type="domain" description="PI3K-RBD" evidence="9">
    <location>
        <begin position="183"/>
        <end position="285"/>
    </location>
</feature>
<dbReference type="InterPro" id="IPR036940">
    <property type="entry name" value="PI3/4_kinase_cat_sf"/>
</dbReference>
<dbReference type="InterPro" id="IPR000341">
    <property type="entry name" value="PI3K_Ras-bd_dom"/>
</dbReference>
<dbReference type="Gene3D" id="3.30.1010.10">
    <property type="entry name" value="Phosphatidylinositol 3-kinase Catalytic Subunit, Chain A, domain 4"/>
    <property type="match status" value="1"/>
</dbReference>
<proteinExistence type="inferred from homology"/>
<dbReference type="InterPro" id="IPR000403">
    <property type="entry name" value="PI3/4_kinase_cat_dom"/>
</dbReference>